<dbReference type="PANTHER" id="PTHR45844:SF9">
    <property type="entry name" value="OS09G0463900 PROTEIN"/>
    <property type="match status" value="1"/>
</dbReference>
<dbReference type="AlphaFoldDB" id="A0A8S0TG35"/>
<dbReference type="OrthoDB" id="71302at2759"/>
<dbReference type="Gramene" id="OE9A014456T1">
    <property type="protein sequence ID" value="OE9A014456C1"/>
    <property type="gene ID" value="OE9A014456"/>
</dbReference>
<accession>A0A8S0TG35</accession>
<keyword evidence="1" id="KW-0238">DNA-binding</keyword>
<evidence type="ECO:0000313" key="2">
    <source>
        <dbReference type="EMBL" id="CAA3004195.1"/>
    </source>
</evidence>
<sequence>MQKANLFHSGAYICCHYRPNLLSDTRLCLNVLPVDLANVEISTLEDLANVEISTLKGQVKIVFLLATRRNKMNDRTEAQELIVSSIHEALSCVVDKASASEELSQLMLPSN</sequence>
<protein>
    <submittedName>
        <fullName evidence="2">Uncharacterized protein</fullName>
    </submittedName>
</protein>
<dbReference type="GO" id="GO:0003677">
    <property type="term" value="F:DNA binding"/>
    <property type="evidence" value="ECO:0007669"/>
    <property type="project" value="UniProtKB-KW"/>
</dbReference>
<dbReference type="PANTHER" id="PTHR45844">
    <property type="entry name" value="TRANSCRIPTION FACTOR BHLH30"/>
    <property type="match status" value="1"/>
</dbReference>
<evidence type="ECO:0000313" key="3">
    <source>
        <dbReference type="Proteomes" id="UP000594638"/>
    </source>
</evidence>
<evidence type="ECO:0000256" key="1">
    <source>
        <dbReference type="ARBA" id="ARBA00023125"/>
    </source>
</evidence>
<organism evidence="2 3">
    <name type="scientific">Olea europaea subsp. europaea</name>
    <dbReference type="NCBI Taxonomy" id="158383"/>
    <lineage>
        <taxon>Eukaryota</taxon>
        <taxon>Viridiplantae</taxon>
        <taxon>Streptophyta</taxon>
        <taxon>Embryophyta</taxon>
        <taxon>Tracheophyta</taxon>
        <taxon>Spermatophyta</taxon>
        <taxon>Magnoliopsida</taxon>
        <taxon>eudicotyledons</taxon>
        <taxon>Gunneridae</taxon>
        <taxon>Pentapetalae</taxon>
        <taxon>asterids</taxon>
        <taxon>lamiids</taxon>
        <taxon>Lamiales</taxon>
        <taxon>Oleaceae</taxon>
        <taxon>Oleeae</taxon>
        <taxon>Olea</taxon>
    </lineage>
</organism>
<dbReference type="GO" id="GO:0003700">
    <property type="term" value="F:DNA-binding transcription factor activity"/>
    <property type="evidence" value="ECO:0007669"/>
    <property type="project" value="InterPro"/>
</dbReference>
<keyword evidence="3" id="KW-1185">Reference proteome</keyword>
<name>A0A8S0TG35_OLEEU</name>
<dbReference type="Proteomes" id="UP000594638">
    <property type="component" value="Unassembled WGS sequence"/>
</dbReference>
<dbReference type="EMBL" id="CACTIH010006119">
    <property type="protein sequence ID" value="CAA3004195.1"/>
    <property type="molecule type" value="Genomic_DNA"/>
</dbReference>
<reference evidence="2 3" key="1">
    <citation type="submission" date="2019-12" db="EMBL/GenBank/DDBJ databases">
        <authorList>
            <person name="Alioto T."/>
            <person name="Alioto T."/>
            <person name="Gomez Garrido J."/>
        </authorList>
    </citation>
    <scope>NUCLEOTIDE SEQUENCE [LARGE SCALE GENOMIC DNA]</scope>
</reference>
<dbReference type="InterPro" id="IPR045847">
    <property type="entry name" value="AIG1-like"/>
</dbReference>
<proteinExistence type="predicted"/>
<comment type="caution">
    <text evidence="2">The sequence shown here is derived from an EMBL/GenBank/DDBJ whole genome shotgun (WGS) entry which is preliminary data.</text>
</comment>
<gene>
    <name evidence="2" type="ORF">OLEA9_A014456</name>
</gene>